<organism evidence="4 5">
    <name type="scientific">Haloarcula quadrata</name>
    <dbReference type="NCBI Taxonomy" id="182779"/>
    <lineage>
        <taxon>Archaea</taxon>
        <taxon>Methanobacteriati</taxon>
        <taxon>Methanobacteriota</taxon>
        <taxon>Stenosarchaea group</taxon>
        <taxon>Halobacteria</taxon>
        <taxon>Halobacteriales</taxon>
        <taxon>Haloarculaceae</taxon>
        <taxon>Haloarcula</taxon>
    </lineage>
</organism>
<dbReference type="RefSeq" id="WP_121302953.1">
    <property type="nucleotide sequence ID" value="NZ_RBWW01000001.1"/>
</dbReference>
<comment type="caution">
    <text evidence="4">The sequence shown here is derived from an EMBL/GenBank/DDBJ whole genome shotgun (WGS) entry which is preliminary data.</text>
</comment>
<evidence type="ECO:0000259" key="3">
    <source>
        <dbReference type="Pfam" id="PF13193"/>
    </source>
</evidence>
<evidence type="ECO:0000313" key="4">
    <source>
        <dbReference type="EMBL" id="RKS82351.1"/>
    </source>
</evidence>
<feature type="domain" description="AMP-dependent synthetase/ligase" evidence="2">
    <location>
        <begin position="18"/>
        <end position="402"/>
    </location>
</feature>
<dbReference type="InterPro" id="IPR045851">
    <property type="entry name" value="AMP-bd_C_sf"/>
</dbReference>
<dbReference type="GO" id="GO:0016878">
    <property type="term" value="F:acid-thiol ligase activity"/>
    <property type="evidence" value="ECO:0007669"/>
    <property type="project" value="UniProtKB-ARBA"/>
</dbReference>
<dbReference type="InterPro" id="IPR020845">
    <property type="entry name" value="AMP-binding_CS"/>
</dbReference>
<dbReference type="SUPFAM" id="SSF56801">
    <property type="entry name" value="Acetyl-CoA synthetase-like"/>
    <property type="match status" value="1"/>
</dbReference>
<dbReference type="AlphaFoldDB" id="A0A495R4T9"/>
<reference evidence="4 5" key="1">
    <citation type="submission" date="2018-10" db="EMBL/GenBank/DDBJ databases">
        <title>Genomic Encyclopedia of Archaeal and Bacterial Type Strains, Phase II (KMG-II): from individual species to whole genera.</title>
        <authorList>
            <person name="Goeker M."/>
        </authorList>
    </citation>
    <scope>NUCLEOTIDE SEQUENCE [LARGE SCALE GENOMIC DNA]</scope>
    <source>
        <strain evidence="4 5">DSM 11927</strain>
    </source>
</reference>
<dbReference type="InterPro" id="IPR042099">
    <property type="entry name" value="ANL_N_sf"/>
</dbReference>
<evidence type="ECO:0000313" key="5">
    <source>
        <dbReference type="Proteomes" id="UP000268233"/>
    </source>
</evidence>
<gene>
    <name evidence="4" type="ORF">BDK61_1655</name>
</gene>
<dbReference type="Gene3D" id="3.30.300.30">
    <property type="match status" value="1"/>
</dbReference>
<feature type="region of interest" description="Disordered" evidence="1">
    <location>
        <begin position="365"/>
        <end position="389"/>
    </location>
</feature>
<protein>
    <submittedName>
        <fullName evidence="4">Fatty-acyl-CoA synthase</fullName>
    </submittedName>
</protein>
<feature type="domain" description="AMP-binding enzyme C-terminal" evidence="3">
    <location>
        <begin position="452"/>
        <end position="532"/>
    </location>
</feature>
<sequence>MSELGPGTPQKWVGAWSERRAALTPDREGLVDATTGERFTYAELDRRANRTARLLRRYGVGDSGESTGTVAVVSRNRPAVVDLFFASAKTGSRLAPLSHRLAPPELAELLDRVDPELLVVEASFAETVSTALETADTAAPQLIHLGTAADSASSAATLDSTPYASALPEDDTPVETATPAPGDTHLLLHTGGSTGTPKETELTHRGIVWNSLNTITAWGLREDDVTPMVFPMFHTGGWNVLTVPLWHMGGTVVIARAFDPSDVLEIIDAESGTVLVAVPAILRMMANHDRWAETDLSSLRFAKSGGGPCRKSVMETWWDRGVNLSQGYGLTECGPNNFAMPEGWPHEKAGSVGKPVLHVDARVVEPEDRDNKGSPAGSRDPVDPGTVGELQLRSPHAAAGYLDNPDATAETFGDGWVSTGDLARVDADGYYYIEGRTKHMFVSGGENVFPAEVEDAIADHPMVGEVVVIPVPDDRWGQVGKAVIEPASTAVTDGAGDRPLTLDDLRTFLDDRLARYKHPHDIAFVEAMPTSGPDKIDRGAVSDRFGA</sequence>
<dbReference type="PANTHER" id="PTHR43767:SF1">
    <property type="entry name" value="NONRIBOSOMAL PEPTIDE SYNTHASE PES1 (EUROFUNG)-RELATED"/>
    <property type="match status" value="1"/>
</dbReference>
<name>A0A495R4T9_9EURY</name>
<dbReference type="PANTHER" id="PTHR43767">
    <property type="entry name" value="LONG-CHAIN-FATTY-ACID--COA LIGASE"/>
    <property type="match status" value="1"/>
</dbReference>
<dbReference type="InterPro" id="IPR000873">
    <property type="entry name" value="AMP-dep_synth/lig_dom"/>
</dbReference>
<keyword evidence="5" id="KW-1185">Reference proteome</keyword>
<dbReference type="EMBL" id="RBWW01000001">
    <property type="protein sequence ID" value="RKS82351.1"/>
    <property type="molecule type" value="Genomic_DNA"/>
</dbReference>
<dbReference type="PROSITE" id="PS00455">
    <property type="entry name" value="AMP_BINDING"/>
    <property type="match status" value="1"/>
</dbReference>
<dbReference type="Pfam" id="PF13193">
    <property type="entry name" value="AMP-binding_C"/>
    <property type="match status" value="1"/>
</dbReference>
<evidence type="ECO:0000256" key="1">
    <source>
        <dbReference type="SAM" id="MobiDB-lite"/>
    </source>
</evidence>
<proteinExistence type="predicted"/>
<dbReference type="Pfam" id="PF00501">
    <property type="entry name" value="AMP-binding"/>
    <property type="match status" value="1"/>
</dbReference>
<dbReference type="InterPro" id="IPR025110">
    <property type="entry name" value="AMP-bd_C"/>
</dbReference>
<dbReference type="Gene3D" id="3.40.50.12780">
    <property type="entry name" value="N-terminal domain of ligase-like"/>
    <property type="match status" value="1"/>
</dbReference>
<accession>A0A495R4T9</accession>
<dbReference type="InterPro" id="IPR050237">
    <property type="entry name" value="ATP-dep_AMP-bd_enzyme"/>
</dbReference>
<evidence type="ECO:0000259" key="2">
    <source>
        <dbReference type="Pfam" id="PF00501"/>
    </source>
</evidence>
<dbReference type="Proteomes" id="UP000268233">
    <property type="component" value="Unassembled WGS sequence"/>
</dbReference>